<name>I0YJD9_COCSC</name>
<dbReference type="KEGG" id="csl:COCSUDRAFT_60175"/>
<proteinExistence type="predicted"/>
<evidence type="ECO:0000313" key="2">
    <source>
        <dbReference type="EMBL" id="EIE18508.1"/>
    </source>
</evidence>
<accession>I0YJD9</accession>
<keyword evidence="3" id="KW-1185">Reference proteome</keyword>
<reference evidence="2 3" key="1">
    <citation type="journal article" date="2012" name="Genome Biol.">
        <title>The genome of the polar eukaryotic microalga coccomyxa subellipsoidea reveals traits of cold adaptation.</title>
        <authorList>
            <person name="Blanc G."/>
            <person name="Agarkova I."/>
            <person name="Grimwood J."/>
            <person name="Kuo A."/>
            <person name="Brueggeman A."/>
            <person name="Dunigan D."/>
            <person name="Gurnon J."/>
            <person name="Ladunga I."/>
            <person name="Lindquist E."/>
            <person name="Lucas S."/>
            <person name="Pangilinan J."/>
            <person name="Proschold T."/>
            <person name="Salamov A."/>
            <person name="Schmutz J."/>
            <person name="Weeks D."/>
            <person name="Yamada T."/>
            <person name="Claverie J.M."/>
            <person name="Grigoriev I."/>
            <person name="Van Etten J."/>
            <person name="Lomsadze A."/>
            <person name="Borodovsky M."/>
        </authorList>
    </citation>
    <scope>NUCLEOTIDE SEQUENCE [LARGE SCALE GENOMIC DNA]</scope>
    <source>
        <strain evidence="2 3">C-169</strain>
    </source>
</reference>
<protein>
    <submittedName>
        <fullName evidence="2">Uncharacterized protein</fullName>
    </submittedName>
</protein>
<evidence type="ECO:0000256" key="1">
    <source>
        <dbReference type="SAM" id="MobiDB-lite"/>
    </source>
</evidence>
<dbReference type="Proteomes" id="UP000007264">
    <property type="component" value="Unassembled WGS sequence"/>
</dbReference>
<organism evidence="2 3">
    <name type="scientific">Coccomyxa subellipsoidea (strain C-169)</name>
    <name type="common">Green microalga</name>
    <dbReference type="NCBI Taxonomy" id="574566"/>
    <lineage>
        <taxon>Eukaryota</taxon>
        <taxon>Viridiplantae</taxon>
        <taxon>Chlorophyta</taxon>
        <taxon>core chlorophytes</taxon>
        <taxon>Trebouxiophyceae</taxon>
        <taxon>Trebouxiophyceae incertae sedis</taxon>
        <taxon>Coccomyxaceae</taxon>
        <taxon>Coccomyxa</taxon>
        <taxon>Coccomyxa subellipsoidea</taxon>
    </lineage>
</organism>
<dbReference type="GeneID" id="17036565"/>
<dbReference type="EMBL" id="AGSI01000023">
    <property type="protein sequence ID" value="EIE18508.1"/>
    <property type="molecule type" value="Genomic_DNA"/>
</dbReference>
<feature type="region of interest" description="Disordered" evidence="1">
    <location>
        <begin position="161"/>
        <end position="191"/>
    </location>
</feature>
<dbReference type="AlphaFoldDB" id="I0YJD9"/>
<evidence type="ECO:0000313" key="3">
    <source>
        <dbReference type="Proteomes" id="UP000007264"/>
    </source>
</evidence>
<sequence>MLDTAEVLSLTASSSDKVAGAVAQGTHSIEQLQQLCTEVTCSADTCCLLWLLNRATKLTILVASYGRSSMDNLLNRQLRPAKNVSAMKIMLYSECRYEDMRKDMLQGIEHLGRVLFDGGDVVLYLPANIKWEVAIFEGGKIALEFEDVTKFVRTGDIQYNTGPSVYEDESAEGEDEGEDYDYDEDEEDGMWGHGNHYAYGVRDSDDEYYYN</sequence>
<comment type="caution">
    <text evidence="2">The sequence shown here is derived from an EMBL/GenBank/DDBJ whole genome shotgun (WGS) entry which is preliminary data.</text>
</comment>
<feature type="compositionally biased region" description="Acidic residues" evidence="1">
    <location>
        <begin position="166"/>
        <end position="189"/>
    </location>
</feature>
<dbReference type="RefSeq" id="XP_005643052.1">
    <property type="nucleotide sequence ID" value="XM_005642995.1"/>
</dbReference>
<gene>
    <name evidence="2" type="ORF">COCSUDRAFT_60175</name>
</gene>